<dbReference type="Pfam" id="PF13193">
    <property type="entry name" value="AMP-binding_C"/>
    <property type="match status" value="1"/>
</dbReference>
<dbReference type="Proteomes" id="UP001595973">
    <property type="component" value="Unassembled WGS sequence"/>
</dbReference>
<dbReference type="InterPro" id="IPR042099">
    <property type="entry name" value="ANL_N_sf"/>
</dbReference>
<dbReference type="SUPFAM" id="SSF56801">
    <property type="entry name" value="Acetyl-CoA synthetase-like"/>
    <property type="match status" value="1"/>
</dbReference>
<dbReference type="InterPro" id="IPR000873">
    <property type="entry name" value="AMP-dep_synth/lig_dom"/>
</dbReference>
<comment type="caution">
    <text evidence="3">The sequence shown here is derived from an EMBL/GenBank/DDBJ whole genome shotgun (WGS) entry which is preliminary data.</text>
</comment>
<dbReference type="Pfam" id="PF00501">
    <property type="entry name" value="AMP-binding"/>
    <property type="match status" value="1"/>
</dbReference>
<dbReference type="Gene3D" id="3.40.50.12780">
    <property type="entry name" value="N-terminal domain of ligase-like"/>
    <property type="match status" value="1"/>
</dbReference>
<feature type="domain" description="AMP-binding enzyme C-terminal" evidence="2">
    <location>
        <begin position="418"/>
        <end position="492"/>
    </location>
</feature>
<dbReference type="PANTHER" id="PTHR43767:SF7">
    <property type="entry name" value="MEDIUM_LONG-CHAIN-FATTY-ACID--COA LIGASE FADD8"/>
    <property type="match status" value="1"/>
</dbReference>
<sequence>MTEPLGAYGSVVEMLEAAATRAPDHPALVCEQVELTYARYRDCVAALAADLARDGIGAGDRVGLLMGNSAQIAVATFGVQAAGAQVVPLNPAYTESELGPVLKDADLALLIHDAGLEELAGAAAPKGTRCLIVGPGARDLTQPTGAPPAPLSLPDPQTLSTLQYTGGTTGAAKGVDLRHAAVAVNVAQREALLPTGPDERVLAITPLFHVYAVAMGLYLAANCGGTLHIVPKFTAAAVLRDIERHRITFLSASPTIFQALLRDPAFAETDLSSLRVCSSGSSALSAEVLHRWEEATGCAICEGYGQTEAGPVLTYNALHGPRRAGTVGVPVPATEIEIVDTDTGLVPLAPGAAGEIRARGPQLMAGYRNRPEETAATLRDGWLYTGDIGRMDDAGHLVICDRKKDMVVTAGYNVFPREIEEVLFAMPGVADAAVVGVADDYRGEMLCAFVVGAEGDLPEERIRAHLAERLAKYKWPRDIRCLAALPKTAVGKTDKKELRQVASVPPSEPA</sequence>
<feature type="domain" description="AMP-dependent synthetase/ligase" evidence="1">
    <location>
        <begin position="15"/>
        <end position="367"/>
    </location>
</feature>
<evidence type="ECO:0000313" key="3">
    <source>
        <dbReference type="EMBL" id="MFC4667807.1"/>
    </source>
</evidence>
<dbReference type="Gene3D" id="3.30.300.30">
    <property type="match status" value="1"/>
</dbReference>
<reference evidence="4" key="1">
    <citation type="journal article" date="2019" name="Int. J. Syst. Evol. Microbiol.">
        <title>The Global Catalogue of Microorganisms (GCM) 10K type strain sequencing project: providing services to taxonomists for standard genome sequencing and annotation.</title>
        <authorList>
            <consortium name="The Broad Institute Genomics Platform"/>
            <consortium name="The Broad Institute Genome Sequencing Center for Infectious Disease"/>
            <person name="Wu L."/>
            <person name="Ma J."/>
        </authorList>
    </citation>
    <scope>NUCLEOTIDE SEQUENCE [LARGE SCALE GENOMIC DNA]</scope>
    <source>
        <strain evidence="4">CGMCC 4.7283</strain>
    </source>
</reference>
<accession>A0ABV9KCK9</accession>
<dbReference type="InterPro" id="IPR020845">
    <property type="entry name" value="AMP-binding_CS"/>
</dbReference>
<protein>
    <submittedName>
        <fullName evidence="3">AMP-binding protein</fullName>
    </submittedName>
</protein>
<dbReference type="EMBL" id="JBHSGI010000002">
    <property type="protein sequence ID" value="MFC4667807.1"/>
    <property type="molecule type" value="Genomic_DNA"/>
</dbReference>
<dbReference type="InterPro" id="IPR025110">
    <property type="entry name" value="AMP-bd_C"/>
</dbReference>
<dbReference type="RefSeq" id="WP_380716041.1">
    <property type="nucleotide sequence ID" value="NZ_JBHSGI010000002.1"/>
</dbReference>
<organism evidence="3 4">
    <name type="scientific">Seohaeicola nanhaiensis</name>
    <dbReference type="NCBI Taxonomy" id="1387282"/>
    <lineage>
        <taxon>Bacteria</taxon>
        <taxon>Pseudomonadati</taxon>
        <taxon>Pseudomonadota</taxon>
        <taxon>Alphaproteobacteria</taxon>
        <taxon>Rhodobacterales</taxon>
        <taxon>Roseobacteraceae</taxon>
        <taxon>Seohaeicola</taxon>
    </lineage>
</organism>
<proteinExistence type="predicted"/>
<evidence type="ECO:0000259" key="2">
    <source>
        <dbReference type="Pfam" id="PF13193"/>
    </source>
</evidence>
<dbReference type="InterPro" id="IPR045851">
    <property type="entry name" value="AMP-bd_C_sf"/>
</dbReference>
<evidence type="ECO:0000259" key="1">
    <source>
        <dbReference type="Pfam" id="PF00501"/>
    </source>
</evidence>
<name>A0ABV9KCK9_9RHOB</name>
<dbReference type="PROSITE" id="PS00455">
    <property type="entry name" value="AMP_BINDING"/>
    <property type="match status" value="1"/>
</dbReference>
<keyword evidence="4" id="KW-1185">Reference proteome</keyword>
<gene>
    <name evidence="3" type="ORF">ACFO5X_04515</name>
</gene>
<evidence type="ECO:0000313" key="4">
    <source>
        <dbReference type="Proteomes" id="UP001595973"/>
    </source>
</evidence>
<dbReference type="InterPro" id="IPR050237">
    <property type="entry name" value="ATP-dep_AMP-bd_enzyme"/>
</dbReference>
<dbReference type="PANTHER" id="PTHR43767">
    <property type="entry name" value="LONG-CHAIN-FATTY-ACID--COA LIGASE"/>
    <property type="match status" value="1"/>
</dbReference>